<proteinExistence type="predicted"/>
<dbReference type="EMBL" id="GGEC01090589">
    <property type="protein sequence ID" value="MBX71073.1"/>
    <property type="molecule type" value="Transcribed_RNA"/>
</dbReference>
<sequence length="12" mass="1506">MDLPVLMEDRMR</sequence>
<protein>
    <submittedName>
        <fullName evidence="1">Uncharacterized protein</fullName>
    </submittedName>
</protein>
<accession>A0A2P2QVP9</accession>
<name>A0A2P2QVP9_RHIMU</name>
<reference evidence="1" key="1">
    <citation type="submission" date="2018-02" db="EMBL/GenBank/DDBJ databases">
        <title>Rhizophora mucronata_Transcriptome.</title>
        <authorList>
            <person name="Meera S.P."/>
            <person name="Sreeshan A."/>
            <person name="Augustine A."/>
        </authorList>
    </citation>
    <scope>NUCLEOTIDE SEQUENCE</scope>
    <source>
        <tissue evidence="1">Leaf</tissue>
    </source>
</reference>
<evidence type="ECO:0000313" key="1">
    <source>
        <dbReference type="EMBL" id="MBX71073.1"/>
    </source>
</evidence>
<organism evidence="1">
    <name type="scientific">Rhizophora mucronata</name>
    <name type="common">Asiatic mangrove</name>
    <dbReference type="NCBI Taxonomy" id="61149"/>
    <lineage>
        <taxon>Eukaryota</taxon>
        <taxon>Viridiplantae</taxon>
        <taxon>Streptophyta</taxon>
        <taxon>Embryophyta</taxon>
        <taxon>Tracheophyta</taxon>
        <taxon>Spermatophyta</taxon>
        <taxon>Magnoliopsida</taxon>
        <taxon>eudicotyledons</taxon>
        <taxon>Gunneridae</taxon>
        <taxon>Pentapetalae</taxon>
        <taxon>rosids</taxon>
        <taxon>fabids</taxon>
        <taxon>Malpighiales</taxon>
        <taxon>Rhizophoraceae</taxon>
        <taxon>Rhizophora</taxon>
    </lineage>
</organism>